<dbReference type="EMBL" id="FNDJ01000005">
    <property type="protein sequence ID" value="SDI31715.1"/>
    <property type="molecule type" value="Genomic_DNA"/>
</dbReference>
<evidence type="ECO:0008006" key="3">
    <source>
        <dbReference type="Google" id="ProtNLM"/>
    </source>
</evidence>
<protein>
    <recommendedName>
        <fullName evidence="3">Anti-sigma regulatory factor (Ser/Thr protein kinase)</fullName>
    </recommendedName>
</protein>
<organism evidence="1 2">
    <name type="scientific">Nonomuraea jiangxiensis</name>
    <dbReference type="NCBI Taxonomy" id="633440"/>
    <lineage>
        <taxon>Bacteria</taxon>
        <taxon>Bacillati</taxon>
        <taxon>Actinomycetota</taxon>
        <taxon>Actinomycetes</taxon>
        <taxon>Streptosporangiales</taxon>
        <taxon>Streptosporangiaceae</taxon>
        <taxon>Nonomuraea</taxon>
    </lineage>
</organism>
<evidence type="ECO:0000313" key="2">
    <source>
        <dbReference type="Proteomes" id="UP000199202"/>
    </source>
</evidence>
<evidence type="ECO:0000313" key="1">
    <source>
        <dbReference type="EMBL" id="SDI31715.1"/>
    </source>
</evidence>
<dbReference type="RefSeq" id="WP_143043683.1">
    <property type="nucleotide sequence ID" value="NZ_FNDJ01000005.1"/>
</dbReference>
<name>A0A1G8JKH4_9ACTN</name>
<dbReference type="Gene3D" id="3.30.565.10">
    <property type="entry name" value="Histidine kinase-like ATPase, C-terminal domain"/>
    <property type="match status" value="1"/>
</dbReference>
<dbReference type="InterPro" id="IPR036890">
    <property type="entry name" value="HATPase_C_sf"/>
</dbReference>
<reference evidence="1 2" key="1">
    <citation type="submission" date="2016-10" db="EMBL/GenBank/DDBJ databases">
        <authorList>
            <person name="de Groot N.N."/>
        </authorList>
    </citation>
    <scope>NUCLEOTIDE SEQUENCE [LARGE SCALE GENOMIC DNA]</scope>
    <source>
        <strain evidence="1 2">CGMCC 4.6533</strain>
    </source>
</reference>
<proteinExistence type="predicted"/>
<dbReference type="OrthoDB" id="3537927at2"/>
<dbReference type="Proteomes" id="UP000199202">
    <property type="component" value="Unassembled WGS sequence"/>
</dbReference>
<keyword evidence="2" id="KW-1185">Reference proteome</keyword>
<dbReference type="AlphaFoldDB" id="A0A1G8JKH4"/>
<sequence length="160" mass="17483">MCHSGAARGDAPRRPVMLGLRPWNTLLVIADTLAVRTRRAANDHDVSWTLAARPSAVPTALRLTALRLAAWDLCDHVETTQRLVGALVADALDYAIDGVRVGFHLEDGLLRCEVEDTGSDSVPARHNPIATRLACCSGVADNLAWFELVTDERNHHHPPR</sequence>
<gene>
    <name evidence="1" type="ORF">SAMN05421869_105114</name>
</gene>
<accession>A0A1G8JKH4</accession>